<dbReference type="EMBL" id="LFEH01000421">
    <property type="protein sequence ID" value="KMS65666.1"/>
    <property type="molecule type" value="Genomic_DNA"/>
</dbReference>
<reference evidence="1 2" key="1">
    <citation type="submission" date="2015-06" db="EMBL/GenBank/DDBJ databases">
        <title>Draft genome sequence of Streptomyces leeuwenhoekii C58, which produces the novel lasso peptide, chaxapeptin.</title>
        <authorList>
            <person name="Yi Y."/>
            <person name="Hai D."/>
            <person name="Jaspars M."/>
            <person name="Sheng H."/>
            <person name="Rateb M.E."/>
            <person name="Bull A."/>
            <person name="Goodfellow M."/>
            <person name="Asenjo J.A."/>
            <person name="Ebel R."/>
        </authorList>
    </citation>
    <scope>NUCLEOTIDE SEQUENCE [LARGE SCALE GENOMIC DNA]</scope>
    <source>
        <strain evidence="1 2">C58</strain>
    </source>
</reference>
<evidence type="ECO:0000313" key="1">
    <source>
        <dbReference type="EMBL" id="KMS65666.1"/>
    </source>
</evidence>
<dbReference type="Proteomes" id="UP000037274">
    <property type="component" value="Unassembled WGS sequence"/>
</dbReference>
<feature type="non-terminal residue" evidence="1">
    <location>
        <position position="81"/>
    </location>
</feature>
<sequence>MVRVVGVAGDDGGLVQVEAAVAVVEAEQREDVEQVDVVAGDGVLPPGGVLAALGFEGKGVPAAGELLDLFAGRGLPGHPEG</sequence>
<accession>A0ABR5HPU6</accession>
<comment type="caution">
    <text evidence="1">The sequence shown here is derived from an EMBL/GenBank/DDBJ whole genome shotgun (WGS) entry which is preliminary data.</text>
</comment>
<gene>
    <name evidence="1" type="ORF">ACH49_30755</name>
</gene>
<evidence type="ECO:0000313" key="2">
    <source>
        <dbReference type="Proteomes" id="UP000037274"/>
    </source>
</evidence>
<protein>
    <submittedName>
        <fullName evidence="1">Uncharacterized protein</fullName>
    </submittedName>
</protein>
<organism evidence="1 2">
    <name type="scientific">Streptomyces leeuwenhoekii</name>
    <dbReference type="NCBI Taxonomy" id="1437453"/>
    <lineage>
        <taxon>Bacteria</taxon>
        <taxon>Bacillati</taxon>
        <taxon>Actinomycetota</taxon>
        <taxon>Actinomycetes</taxon>
        <taxon>Kitasatosporales</taxon>
        <taxon>Streptomycetaceae</taxon>
        <taxon>Streptomyces</taxon>
    </lineage>
</organism>
<name>A0ABR5HPU6_STRLW</name>
<keyword evidence="2" id="KW-1185">Reference proteome</keyword>
<proteinExistence type="predicted"/>